<feature type="compositionally biased region" description="Polar residues" evidence="1">
    <location>
        <begin position="384"/>
        <end position="429"/>
    </location>
</feature>
<feature type="region of interest" description="Disordered" evidence="1">
    <location>
        <begin position="375"/>
        <end position="431"/>
    </location>
</feature>
<organism evidence="2 3">
    <name type="scientific">Agrocybe pediades</name>
    <dbReference type="NCBI Taxonomy" id="84607"/>
    <lineage>
        <taxon>Eukaryota</taxon>
        <taxon>Fungi</taxon>
        <taxon>Dikarya</taxon>
        <taxon>Basidiomycota</taxon>
        <taxon>Agaricomycotina</taxon>
        <taxon>Agaricomycetes</taxon>
        <taxon>Agaricomycetidae</taxon>
        <taxon>Agaricales</taxon>
        <taxon>Agaricineae</taxon>
        <taxon>Strophariaceae</taxon>
        <taxon>Agrocybe</taxon>
    </lineage>
</organism>
<evidence type="ECO:0000256" key="1">
    <source>
        <dbReference type="SAM" id="MobiDB-lite"/>
    </source>
</evidence>
<evidence type="ECO:0000313" key="3">
    <source>
        <dbReference type="Proteomes" id="UP000521872"/>
    </source>
</evidence>
<reference evidence="2 3" key="1">
    <citation type="submission" date="2019-12" db="EMBL/GenBank/DDBJ databases">
        <authorList>
            <person name="Floudas D."/>
            <person name="Bentzer J."/>
            <person name="Ahren D."/>
            <person name="Johansson T."/>
            <person name="Persson P."/>
            <person name="Tunlid A."/>
        </authorList>
    </citation>
    <scope>NUCLEOTIDE SEQUENCE [LARGE SCALE GENOMIC DNA]</scope>
    <source>
        <strain evidence="2 3">CBS 102.39</strain>
    </source>
</reference>
<accession>A0A8H4VV52</accession>
<comment type="caution">
    <text evidence="2">The sequence shown here is derived from an EMBL/GenBank/DDBJ whole genome shotgun (WGS) entry which is preliminary data.</text>
</comment>
<keyword evidence="3" id="KW-1185">Reference proteome</keyword>
<protein>
    <submittedName>
        <fullName evidence="2">Uncharacterized protein</fullName>
    </submittedName>
</protein>
<feature type="compositionally biased region" description="Low complexity" evidence="1">
    <location>
        <begin position="274"/>
        <end position="291"/>
    </location>
</feature>
<dbReference type="Proteomes" id="UP000521872">
    <property type="component" value="Unassembled WGS sequence"/>
</dbReference>
<feature type="compositionally biased region" description="Polar residues" evidence="1">
    <location>
        <begin position="1"/>
        <end position="11"/>
    </location>
</feature>
<feature type="region of interest" description="Disordered" evidence="1">
    <location>
        <begin position="1"/>
        <end position="41"/>
    </location>
</feature>
<dbReference type="EMBL" id="JAACJL010000001">
    <property type="protein sequence ID" value="KAF4623307.1"/>
    <property type="molecule type" value="Genomic_DNA"/>
</dbReference>
<feature type="region of interest" description="Disordered" evidence="1">
    <location>
        <begin position="266"/>
        <end position="291"/>
    </location>
</feature>
<dbReference type="AlphaFoldDB" id="A0A8H4VV52"/>
<sequence>MQASTYMQSSRYAPYRRLRPLLPKPQPASTVHPSSTYSNPEAIVSRPVVASIHNGSSGTRGHQHRDLPTEGKSYPSNITICPCFPPSLSSSSPGQGVIKQRYHPYQRTTDGRNNNSADTQAHSLAQAATASPSIPTINSMIEEQYGFHTNPSNAASSTSANLSSSASIGTVDVPLSFSRPAFLYPAPSYVDQTSLPALYVYPNLYPVSSSLDSALGGMFDPQPKPICAKSASPSFRTQTEQLISDPPSYIRAADFKSANHEPELAGSYQGSPISLTDSPASSTSTDLLSTPPTMVSDITTAVALGDMVPGWYPSGAQELFTLLSLPNVCKTPSSSTAPMITNEEVVTNQSYPQDGLVRNLITISGQGQVLPEWSPCPRAVEPNPANNPASMCNQSGETENLASSQSEPTGKIATNASSSSTPDAGTPSQLEPPLPFEFKFLYESIYIGSRASKVWREERGELQKIISKETPPGDLKSAKKLVTEATATIQRSPGLEG</sequence>
<feature type="compositionally biased region" description="Polar residues" evidence="1">
    <location>
        <begin position="28"/>
        <end position="39"/>
    </location>
</feature>
<proteinExistence type="predicted"/>
<gene>
    <name evidence="2" type="ORF">D9613_002391</name>
</gene>
<name>A0A8H4VV52_9AGAR</name>
<evidence type="ECO:0000313" key="2">
    <source>
        <dbReference type="EMBL" id="KAF4623307.1"/>
    </source>
</evidence>